<evidence type="ECO:0000256" key="2">
    <source>
        <dbReference type="ARBA" id="ARBA00023027"/>
    </source>
</evidence>
<evidence type="ECO:0000313" key="5">
    <source>
        <dbReference type="EMBL" id="PIO96407.1"/>
    </source>
</evidence>
<dbReference type="GO" id="GO:0019594">
    <property type="term" value="P:mannitol metabolic process"/>
    <property type="evidence" value="ECO:0007669"/>
    <property type="project" value="InterPro"/>
</dbReference>
<dbReference type="EMBL" id="NQVN01000035">
    <property type="protein sequence ID" value="PIO96407.1"/>
    <property type="molecule type" value="Genomic_DNA"/>
</dbReference>
<dbReference type="PANTHER" id="PTHR43362:SF1">
    <property type="entry name" value="MANNITOL DEHYDROGENASE 2-RELATED"/>
    <property type="match status" value="1"/>
</dbReference>
<dbReference type="Gene3D" id="3.40.50.720">
    <property type="entry name" value="NAD(P)-binding Rossmann-like Domain"/>
    <property type="match status" value="1"/>
</dbReference>
<protein>
    <submittedName>
        <fullName evidence="5">Mannitol dehydrogenase</fullName>
    </submittedName>
</protein>
<dbReference type="InterPro" id="IPR013118">
    <property type="entry name" value="Mannitol_DH_C"/>
</dbReference>
<dbReference type="Gene3D" id="1.10.1040.10">
    <property type="entry name" value="N-(1-d-carboxylethyl)-l-norvaline Dehydrogenase, domain 2"/>
    <property type="match status" value="1"/>
</dbReference>
<organism evidence="5 6">
    <name type="scientific">Pleomorphomonas carboxyditropha</name>
    <dbReference type="NCBI Taxonomy" id="2023338"/>
    <lineage>
        <taxon>Bacteria</taxon>
        <taxon>Pseudomonadati</taxon>
        <taxon>Pseudomonadota</taxon>
        <taxon>Alphaproteobacteria</taxon>
        <taxon>Hyphomicrobiales</taxon>
        <taxon>Pleomorphomonadaceae</taxon>
        <taxon>Pleomorphomonas</taxon>
    </lineage>
</organism>
<comment type="caution">
    <text evidence="5">The sequence shown here is derived from an EMBL/GenBank/DDBJ whole genome shotgun (WGS) entry which is preliminary data.</text>
</comment>
<dbReference type="InterPro" id="IPR013131">
    <property type="entry name" value="Mannitol_DH_N"/>
</dbReference>
<dbReference type="InterPro" id="IPR036291">
    <property type="entry name" value="NAD(P)-bd_dom_sf"/>
</dbReference>
<dbReference type="OrthoDB" id="271711at2"/>
<feature type="domain" description="Mannitol dehydrogenase N-terminal" evidence="3">
    <location>
        <begin position="42"/>
        <end position="288"/>
    </location>
</feature>
<dbReference type="Pfam" id="PF01232">
    <property type="entry name" value="Mannitol_dh"/>
    <property type="match status" value="1"/>
</dbReference>
<evidence type="ECO:0000313" key="6">
    <source>
        <dbReference type="Proteomes" id="UP000231070"/>
    </source>
</evidence>
<keyword evidence="1" id="KW-0560">Oxidoreductase</keyword>
<dbReference type="Pfam" id="PF08125">
    <property type="entry name" value="Mannitol_dh_C"/>
    <property type="match status" value="1"/>
</dbReference>
<feature type="domain" description="Mannitol dehydrogenase C-terminal" evidence="4">
    <location>
        <begin position="297"/>
        <end position="490"/>
    </location>
</feature>
<dbReference type="GO" id="GO:0016616">
    <property type="term" value="F:oxidoreductase activity, acting on the CH-OH group of donors, NAD or NADP as acceptor"/>
    <property type="evidence" value="ECO:0007669"/>
    <property type="project" value="TreeGrafter"/>
</dbReference>
<dbReference type="InterPro" id="IPR000669">
    <property type="entry name" value="Mannitol_DH"/>
</dbReference>
<accession>A0A2G9WNX4</accession>
<evidence type="ECO:0000256" key="1">
    <source>
        <dbReference type="ARBA" id="ARBA00023002"/>
    </source>
</evidence>
<name>A0A2G9WNX4_9HYPH</name>
<dbReference type="PROSITE" id="PS00974">
    <property type="entry name" value="MANNITOL_DHGENASE"/>
    <property type="match status" value="1"/>
</dbReference>
<dbReference type="InterPro" id="IPR013328">
    <property type="entry name" value="6PGD_dom2"/>
</dbReference>
<dbReference type="SUPFAM" id="SSF48179">
    <property type="entry name" value="6-phosphogluconate dehydrogenase C-terminal domain-like"/>
    <property type="match status" value="1"/>
</dbReference>
<dbReference type="AlphaFoldDB" id="A0A2G9WNX4"/>
<gene>
    <name evidence="5" type="ORF">CJ014_25525</name>
</gene>
<reference evidence="5 6" key="1">
    <citation type="submission" date="2017-08" db="EMBL/GenBank/DDBJ databases">
        <title>Pleomorphomonas carboxidotrophicus sp. nov., a new mesophilic hydrogenogenic carboxidotroph.</title>
        <authorList>
            <person name="Esquivel-Elizondo S."/>
            <person name="Krajmalnik-Brown R."/>
            <person name="Maldonado J."/>
        </authorList>
    </citation>
    <scope>NUCLEOTIDE SEQUENCE [LARGE SCALE GENOMIC DNA]</scope>
    <source>
        <strain evidence="5 6">SVCO-16</strain>
    </source>
</reference>
<dbReference type="PRINTS" id="PR00084">
    <property type="entry name" value="MTLDHDRGNASE"/>
</dbReference>
<keyword evidence="2" id="KW-0520">NAD</keyword>
<dbReference type="SUPFAM" id="SSF51735">
    <property type="entry name" value="NAD(P)-binding Rossmann-fold domains"/>
    <property type="match status" value="1"/>
</dbReference>
<dbReference type="RefSeq" id="WP_100083339.1">
    <property type="nucleotide sequence ID" value="NZ_NQVN01000035.1"/>
</dbReference>
<dbReference type="InterPro" id="IPR023027">
    <property type="entry name" value="Mannitol_DH_CS"/>
</dbReference>
<proteinExistence type="predicted"/>
<evidence type="ECO:0000259" key="4">
    <source>
        <dbReference type="Pfam" id="PF08125"/>
    </source>
</evidence>
<dbReference type="InterPro" id="IPR008927">
    <property type="entry name" value="6-PGluconate_DH-like_C_sf"/>
</dbReference>
<dbReference type="PANTHER" id="PTHR43362">
    <property type="entry name" value="MANNITOL DEHYDROGENASE DSF1-RELATED"/>
    <property type="match status" value="1"/>
</dbReference>
<keyword evidence="6" id="KW-1185">Reference proteome</keyword>
<dbReference type="Proteomes" id="UP000231070">
    <property type="component" value="Unassembled WGS sequence"/>
</dbReference>
<dbReference type="InterPro" id="IPR050988">
    <property type="entry name" value="Mannitol_DH/Oxidoreductase"/>
</dbReference>
<sequence>MSDLSQGSATDGTAPRLSERVLAGLPAAVARPAYDRRAVAAGIVHLGLGAFCRGHLGVYTDDVLAAGATDWGIVGVDLMSPDIRAALKPQDCLYTLINRVDGVDRLRVVGSFLDVMATSDQLEEVLAVMCRPEIRVVTITVTEKGYCHDPATGRLNEAHPAVIADLAAPEAPKTLPGLVVEAIRRRRAAGVKPFTVLSCDNLAQNGVVASRVVTRFAELRDPELGAWIAGNIAFPCSMVDRITPATRDAERAAVLNGLGVADAWPVVSEPFRQWAIEDNFPNGRPAWETVGATLTDDVVPFETMKLRCLNGSHSTLAYLSVLAGIETIADAMADPHLPQVIRKLWDKDIIATVPPVPDTDVVAYTHDLEARYRNPEIRHLTIQISSDGSQKLGPRLLEPAAERIAAGQEVKVVPLTVAAWMAFLLEDDGKGRTWKVADPMADRLTSLARANAGSAEQLAGALLAVSEIFPAEVAGNAAFRAAVVEHLDSLLSRGVRATLAAFVAA</sequence>
<evidence type="ECO:0000259" key="3">
    <source>
        <dbReference type="Pfam" id="PF01232"/>
    </source>
</evidence>